<dbReference type="AlphaFoldDB" id="A0A6A5VWS6"/>
<accession>A0A6A5VWS6</accession>
<dbReference type="InterPro" id="IPR015943">
    <property type="entry name" value="WD40/YVTN_repeat-like_dom_sf"/>
</dbReference>
<dbReference type="GO" id="GO:1904263">
    <property type="term" value="P:positive regulation of TORC1 signaling"/>
    <property type="evidence" value="ECO:0007669"/>
    <property type="project" value="TreeGrafter"/>
</dbReference>
<feature type="region of interest" description="Disordered" evidence="12">
    <location>
        <begin position="35"/>
        <end position="65"/>
    </location>
</feature>
<evidence type="ECO:0000256" key="9">
    <source>
        <dbReference type="ARBA" id="ARBA00023132"/>
    </source>
</evidence>
<feature type="compositionally biased region" description="Low complexity" evidence="12">
    <location>
        <begin position="400"/>
        <end position="417"/>
    </location>
</feature>
<evidence type="ECO:0000256" key="1">
    <source>
        <dbReference type="ARBA" id="ARBA00004567"/>
    </source>
</evidence>
<dbReference type="GO" id="GO:0034198">
    <property type="term" value="P:cellular response to amino acid starvation"/>
    <property type="evidence" value="ECO:0007669"/>
    <property type="project" value="TreeGrafter"/>
</dbReference>
<evidence type="ECO:0000256" key="11">
    <source>
        <dbReference type="PROSITE-ProRule" id="PRU00221"/>
    </source>
</evidence>
<dbReference type="InterPro" id="IPR037363">
    <property type="entry name" value="Sec13/Seh1_fam"/>
</dbReference>
<feature type="region of interest" description="Disordered" evidence="12">
    <location>
        <begin position="386"/>
        <end position="439"/>
    </location>
</feature>
<feature type="repeat" description="WD" evidence="11">
    <location>
        <begin position="129"/>
        <end position="161"/>
    </location>
</feature>
<evidence type="ECO:0000256" key="4">
    <source>
        <dbReference type="ARBA" id="ARBA00022574"/>
    </source>
</evidence>
<feature type="repeat" description="WD" evidence="11">
    <location>
        <begin position="453"/>
        <end position="485"/>
    </location>
</feature>
<evidence type="ECO:0000256" key="7">
    <source>
        <dbReference type="ARBA" id="ARBA00022927"/>
    </source>
</evidence>
<evidence type="ECO:0000256" key="12">
    <source>
        <dbReference type="SAM" id="MobiDB-lite"/>
    </source>
</evidence>
<keyword evidence="6" id="KW-0509">mRNA transport</keyword>
<dbReference type="PROSITE" id="PS50082">
    <property type="entry name" value="WD_REPEATS_2"/>
    <property type="match status" value="2"/>
</dbReference>
<dbReference type="PROSITE" id="PS50294">
    <property type="entry name" value="WD_REPEATS_REGION"/>
    <property type="match status" value="2"/>
</dbReference>
<proteinExistence type="inferred from homology"/>
<keyword evidence="7" id="KW-0653">Protein transport</keyword>
<organism evidence="13 14">
    <name type="scientific">Bimuria novae-zelandiae CBS 107.79</name>
    <dbReference type="NCBI Taxonomy" id="1447943"/>
    <lineage>
        <taxon>Eukaryota</taxon>
        <taxon>Fungi</taxon>
        <taxon>Dikarya</taxon>
        <taxon>Ascomycota</taxon>
        <taxon>Pezizomycotina</taxon>
        <taxon>Dothideomycetes</taxon>
        <taxon>Pleosporomycetidae</taxon>
        <taxon>Pleosporales</taxon>
        <taxon>Massarineae</taxon>
        <taxon>Didymosphaeriaceae</taxon>
        <taxon>Bimuria</taxon>
    </lineage>
</organism>
<dbReference type="GO" id="GO:0051028">
    <property type="term" value="P:mRNA transport"/>
    <property type="evidence" value="ECO:0007669"/>
    <property type="project" value="UniProtKB-KW"/>
</dbReference>
<keyword evidence="3" id="KW-0813">Transport</keyword>
<evidence type="ECO:0000313" key="13">
    <source>
        <dbReference type="EMBL" id="KAF1980212.1"/>
    </source>
</evidence>
<evidence type="ECO:0000256" key="3">
    <source>
        <dbReference type="ARBA" id="ARBA00022448"/>
    </source>
</evidence>
<evidence type="ECO:0000256" key="5">
    <source>
        <dbReference type="ARBA" id="ARBA00022737"/>
    </source>
</evidence>
<dbReference type="Gene3D" id="2.130.10.10">
    <property type="entry name" value="YVTN repeat-like/Quinoprotein amine dehydrogenase"/>
    <property type="match status" value="1"/>
</dbReference>
<dbReference type="OrthoDB" id="5566198at2759"/>
<dbReference type="InterPro" id="IPR001680">
    <property type="entry name" value="WD40_rpt"/>
</dbReference>
<gene>
    <name evidence="13" type="ORF">BU23DRAFT_548397</name>
</gene>
<keyword evidence="4 11" id="KW-0853">WD repeat</keyword>
<feature type="compositionally biased region" description="Polar residues" evidence="12">
    <location>
        <begin position="389"/>
        <end position="399"/>
    </location>
</feature>
<evidence type="ECO:0000256" key="8">
    <source>
        <dbReference type="ARBA" id="ARBA00023010"/>
    </source>
</evidence>
<comment type="subcellular location">
    <subcellularLocation>
        <location evidence="1">Nucleus</location>
        <location evidence="1">Nuclear pore complex</location>
    </subcellularLocation>
</comment>
<dbReference type="PANTHER" id="PTHR11024:SF3">
    <property type="entry name" value="NUCLEOPORIN SEH1"/>
    <property type="match status" value="1"/>
</dbReference>
<keyword evidence="9" id="KW-0906">Nuclear pore complex</keyword>
<keyword evidence="8" id="KW-0811">Translocation</keyword>
<dbReference type="GO" id="GO:0005198">
    <property type="term" value="F:structural molecule activity"/>
    <property type="evidence" value="ECO:0007669"/>
    <property type="project" value="InterPro"/>
</dbReference>
<reference evidence="13" key="1">
    <citation type="journal article" date="2020" name="Stud. Mycol.">
        <title>101 Dothideomycetes genomes: a test case for predicting lifestyles and emergence of pathogens.</title>
        <authorList>
            <person name="Haridas S."/>
            <person name="Albert R."/>
            <person name="Binder M."/>
            <person name="Bloem J."/>
            <person name="Labutti K."/>
            <person name="Salamov A."/>
            <person name="Andreopoulos B."/>
            <person name="Baker S."/>
            <person name="Barry K."/>
            <person name="Bills G."/>
            <person name="Bluhm B."/>
            <person name="Cannon C."/>
            <person name="Castanera R."/>
            <person name="Culley D."/>
            <person name="Daum C."/>
            <person name="Ezra D."/>
            <person name="Gonzalez J."/>
            <person name="Henrissat B."/>
            <person name="Kuo A."/>
            <person name="Liang C."/>
            <person name="Lipzen A."/>
            <person name="Lutzoni F."/>
            <person name="Magnuson J."/>
            <person name="Mondo S."/>
            <person name="Nolan M."/>
            <person name="Ohm R."/>
            <person name="Pangilinan J."/>
            <person name="Park H.-J."/>
            <person name="Ramirez L."/>
            <person name="Alfaro M."/>
            <person name="Sun H."/>
            <person name="Tritt A."/>
            <person name="Yoshinaga Y."/>
            <person name="Zwiers L.-H."/>
            <person name="Turgeon B."/>
            <person name="Goodwin S."/>
            <person name="Spatafora J."/>
            <person name="Crous P."/>
            <person name="Grigoriev I."/>
        </authorList>
    </citation>
    <scope>NUCLEOTIDE SEQUENCE</scope>
    <source>
        <strain evidence="13">CBS 107.79</strain>
    </source>
</reference>
<dbReference type="Pfam" id="PF00400">
    <property type="entry name" value="WD40"/>
    <property type="match status" value="2"/>
</dbReference>
<sequence>MDQTTEHDPIQLSLDAVTRKLHRPAFLSNLTPSRLPSCAASDSSLSPGEGPGPHHAEARSHHRKHSHLNIVTLDDAVGKADLVLPLLQEPSADGSASAVDANVQEYLRAAFWGARNAYANMAASFQTFAHGHQDLVLAVDFNYFGTRMVTASSDHRLKVWDKKEESWSLVESWKAHDAEIVDVKWNGPFMGEVVGSIGEDGRCKLWQEDVTEVPMSGNRFKLITNLASQTNAPFMSLDFKNIMQETWLALITRDGLLLVYEPTDQSNLNEWTSIAETWVCGNNPPGRQEEVGFKVAFHKEKLPCWTAIMAGLDRKSLGLAVAAMNKVIVFRTDKTKRFFKVAELEGAQQIIRDVAWANGSMRGYDVLATASKDGAIRIYELSTPRSDKVSTNMGASSTTAMADSMPSPSMSKSRAPSGIGAGLAGASKGPDPVQDHEQGPGRISQVAKLVDELHSHQSAVWRVAFSQMGDLLVSTGDDATIRAWKKAVNGHWLEYSEIGTSGDN</sequence>
<dbReference type="GO" id="GO:0031080">
    <property type="term" value="C:nuclear pore outer ring"/>
    <property type="evidence" value="ECO:0007669"/>
    <property type="project" value="TreeGrafter"/>
</dbReference>
<dbReference type="EMBL" id="ML976656">
    <property type="protein sequence ID" value="KAF1980212.1"/>
    <property type="molecule type" value="Genomic_DNA"/>
</dbReference>
<dbReference type="SUPFAM" id="SSF50978">
    <property type="entry name" value="WD40 repeat-like"/>
    <property type="match status" value="1"/>
</dbReference>
<dbReference type="Proteomes" id="UP000800036">
    <property type="component" value="Unassembled WGS sequence"/>
</dbReference>
<protein>
    <submittedName>
        <fullName evidence="13">WD40 repeat-like protein</fullName>
    </submittedName>
</protein>
<name>A0A6A5VWS6_9PLEO</name>
<keyword evidence="5" id="KW-0677">Repeat</keyword>
<dbReference type="GO" id="GO:0035859">
    <property type="term" value="C:Seh1-associated complex"/>
    <property type="evidence" value="ECO:0007669"/>
    <property type="project" value="TreeGrafter"/>
</dbReference>
<evidence type="ECO:0000256" key="10">
    <source>
        <dbReference type="ARBA" id="ARBA00023242"/>
    </source>
</evidence>
<keyword evidence="10" id="KW-0539">Nucleus</keyword>
<evidence type="ECO:0000313" key="14">
    <source>
        <dbReference type="Proteomes" id="UP000800036"/>
    </source>
</evidence>
<feature type="compositionally biased region" description="Polar residues" evidence="12">
    <location>
        <begin position="35"/>
        <end position="46"/>
    </location>
</feature>
<evidence type="ECO:0000256" key="2">
    <source>
        <dbReference type="ARBA" id="ARBA00010102"/>
    </source>
</evidence>
<evidence type="ECO:0000256" key="6">
    <source>
        <dbReference type="ARBA" id="ARBA00022816"/>
    </source>
</evidence>
<dbReference type="PANTHER" id="PTHR11024">
    <property type="entry name" value="NUCLEAR PORE COMPLEX PROTEIN SEC13 / SEH1 FAMILY MEMBER"/>
    <property type="match status" value="1"/>
</dbReference>
<dbReference type="GO" id="GO:0015031">
    <property type="term" value="P:protein transport"/>
    <property type="evidence" value="ECO:0007669"/>
    <property type="project" value="UniProtKB-KW"/>
</dbReference>
<keyword evidence="14" id="KW-1185">Reference proteome</keyword>
<dbReference type="InterPro" id="IPR036322">
    <property type="entry name" value="WD40_repeat_dom_sf"/>
</dbReference>
<comment type="similarity">
    <text evidence="2">Belongs to the WD repeat SEC13 family.</text>
</comment>
<dbReference type="SMART" id="SM00320">
    <property type="entry name" value="WD40"/>
    <property type="match status" value="4"/>
</dbReference>